<evidence type="ECO:0000313" key="3">
    <source>
        <dbReference type="Proteomes" id="UP001049176"/>
    </source>
</evidence>
<keyword evidence="3" id="KW-1185">Reference proteome</keyword>
<gene>
    <name evidence="2" type="ORF">E1B28_006984</name>
</gene>
<name>A0A9P7USZ2_9AGAR</name>
<protein>
    <recommendedName>
        <fullName evidence="4">3'-5' exonuclease domain-containing protein</fullName>
    </recommendedName>
</protein>
<dbReference type="AlphaFoldDB" id="A0A9P7USZ2"/>
<feature type="region of interest" description="Disordered" evidence="1">
    <location>
        <begin position="1126"/>
        <end position="1146"/>
    </location>
</feature>
<sequence>MLYELQTLQHSRRELMYLSAAASYGLSGSSQIPAFPAFDDQMKYAGTSPSVQYLKCIWTDYHAAVKIYLDRIQASLSGFKLAGDHTFRIMKAMARLKSEPIFGALFSLVNEWEEIRAQAMALTKGFSILPEMFKQVSIGLKEHGHQPTSLYFCDNPPAERDFHERVTESLKKDVQHTPAKQTMEQLPGIKLLASVKFFNNAMLINDACDETLQIAGGLASNETLTVALSIRHKAQTLWSIQLRIRAKIFVFEVTHLTSSSVPGSLRALLTSPRVVKVGFGIRQSISTIAAAFEMPDLLAMFRSHSDLFLDLGQLAKVKGAVQDPAIPLCDLVQAVLKRQLPVSSNIASRSTETQTSNQSVLWVDTAAIEVEGVWQVYLSLSQHRSVGLQLSPAEIKIGQLVTLVAACKEVAEGVVLDHNGSIDVVMDNTGTQTTLKITPAYTLIQINRVLVPGSLVSKHKQTIQWISDHGGKAVVQTRTLRTRPVIPPLPVNPQSTSILGIPAPPTSPAESETIVDIGPSQDLLQRSSRNLEMEEEESDIEDSGGETDVDSDDIMEAKLDENDSESESLTSEELIIDSLRSARDLLTQASHDNETACPNLATRVLDDAFHFMDRLLKTLSKKHTAFKEFAHQLSETIFVRDAEDLKRVKEFLDTKGIPWDYVVRAKKTWLNRHVRRYIPPPEKLGADLTRLFEGFKNIACSSDRKKGRGRFFSKESIKTSESLLETVRRGFLSDPPGIPLYYIIGWDRDHLPVYRTIRGTNSIEGGVHMLIRRIFGSLKASPELAVALLSNWVLRRNQRVGHFNRTGKKWTSHFDIWMLDEITELAISRNVLPSFRLPRMLATRIATSESFCVIPIPSRLAQEYNITKLPARRIEGIPHHHDTPVHMLTRLSTKVTSPYRYLQLTQQTVYPVLPVHTHAEYKEFKRLVVVAFEAIRTNRSSAPPSQAWKNINFIQFAKIWNSKVDAQDPTVTDPNQRLYYKLPEQLLRHHKKLLEWQASRATISLGSNAIMIQGHIDHLLDPERVSRVLPAIPLEDSDKSPDPTTDGIRGLDLTSFDPMALLQHDTDGNNYYDAEFSTIEGRESPVIISANHDGPDMQDHLPATSQLPRTTMASVQSTLSFIVAPPGSSGSSVIEKPRLENSGEQKKRERECMVCRAHNCPRVATCKGKGGRDLCYKGVCKHPNIGGQRIRRK</sequence>
<dbReference type="GeneID" id="66076060"/>
<dbReference type="GO" id="GO:0003676">
    <property type="term" value="F:nucleic acid binding"/>
    <property type="evidence" value="ECO:0007669"/>
    <property type="project" value="InterPro"/>
</dbReference>
<feature type="region of interest" description="Disordered" evidence="1">
    <location>
        <begin position="485"/>
        <end position="551"/>
    </location>
</feature>
<accession>A0A9P7USZ2</accession>
<comment type="caution">
    <text evidence="2">The sequence shown here is derived from an EMBL/GenBank/DDBJ whole genome shotgun (WGS) entry which is preliminary data.</text>
</comment>
<dbReference type="RefSeq" id="XP_043009772.1">
    <property type="nucleotide sequence ID" value="XM_043151692.1"/>
</dbReference>
<feature type="compositionally biased region" description="Acidic residues" evidence="1">
    <location>
        <begin position="533"/>
        <end position="551"/>
    </location>
</feature>
<proteinExistence type="predicted"/>
<dbReference type="Gene3D" id="3.30.420.10">
    <property type="entry name" value="Ribonuclease H-like superfamily/Ribonuclease H"/>
    <property type="match status" value="1"/>
</dbReference>
<evidence type="ECO:0000313" key="2">
    <source>
        <dbReference type="EMBL" id="KAG7093302.1"/>
    </source>
</evidence>
<dbReference type="KEGG" id="more:E1B28_006984"/>
<evidence type="ECO:0000256" key="1">
    <source>
        <dbReference type="SAM" id="MobiDB-lite"/>
    </source>
</evidence>
<evidence type="ECO:0008006" key="4">
    <source>
        <dbReference type="Google" id="ProtNLM"/>
    </source>
</evidence>
<dbReference type="EMBL" id="CM032184">
    <property type="protein sequence ID" value="KAG7093302.1"/>
    <property type="molecule type" value="Genomic_DNA"/>
</dbReference>
<dbReference type="InterPro" id="IPR012337">
    <property type="entry name" value="RNaseH-like_sf"/>
</dbReference>
<dbReference type="InterPro" id="IPR036397">
    <property type="entry name" value="RNaseH_sf"/>
</dbReference>
<dbReference type="OrthoDB" id="3267843at2759"/>
<reference evidence="2" key="1">
    <citation type="journal article" date="2021" name="Genome Biol. Evol.">
        <title>The assembled and annotated genome of the fairy-ring fungus Marasmius oreades.</title>
        <authorList>
            <person name="Hiltunen M."/>
            <person name="Ament-Velasquez S.L."/>
            <person name="Johannesson H."/>
        </authorList>
    </citation>
    <scope>NUCLEOTIDE SEQUENCE</scope>
    <source>
        <strain evidence="2">03SP1</strain>
    </source>
</reference>
<feature type="compositionally biased region" description="Basic and acidic residues" evidence="1">
    <location>
        <begin position="1135"/>
        <end position="1146"/>
    </location>
</feature>
<dbReference type="SUPFAM" id="SSF53098">
    <property type="entry name" value="Ribonuclease H-like"/>
    <property type="match status" value="1"/>
</dbReference>
<dbReference type="Proteomes" id="UP001049176">
    <property type="component" value="Chromosome 4"/>
</dbReference>
<organism evidence="2 3">
    <name type="scientific">Marasmius oreades</name>
    <name type="common">fairy-ring Marasmius</name>
    <dbReference type="NCBI Taxonomy" id="181124"/>
    <lineage>
        <taxon>Eukaryota</taxon>
        <taxon>Fungi</taxon>
        <taxon>Dikarya</taxon>
        <taxon>Basidiomycota</taxon>
        <taxon>Agaricomycotina</taxon>
        <taxon>Agaricomycetes</taxon>
        <taxon>Agaricomycetidae</taxon>
        <taxon>Agaricales</taxon>
        <taxon>Marasmiineae</taxon>
        <taxon>Marasmiaceae</taxon>
        <taxon>Marasmius</taxon>
    </lineage>
</organism>